<dbReference type="Pfam" id="PF13377">
    <property type="entry name" value="Peripla_BP_3"/>
    <property type="match status" value="1"/>
</dbReference>
<evidence type="ECO:0000313" key="6">
    <source>
        <dbReference type="Proteomes" id="UP000681356"/>
    </source>
</evidence>
<dbReference type="AlphaFoldDB" id="A0A8J7WKW6"/>
<dbReference type="Proteomes" id="UP000681356">
    <property type="component" value="Unassembled WGS sequence"/>
</dbReference>
<evidence type="ECO:0000256" key="1">
    <source>
        <dbReference type="ARBA" id="ARBA00023015"/>
    </source>
</evidence>
<keyword evidence="3" id="KW-0804">Transcription</keyword>
<proteinExistence type="predicted"/>
<feature type="domain" description="Transcriptional regulator LacI/GalR-like sensor" evidence="4">
    <location>
        <begin position="10"/>
        <end position="85"/>
    </location>
</feature>
<dbReference type="InterPro" id="IPR028082">
    <property type="entry name" value="Peripla_BP_I"/>
</dbReference>
<keyword evidence="6" id="KW-1185">Reference proteome</keyword>
<gene>
    <name evidence="5" type="ORF">KB874_22650</name>
</gene>
<protein>
    <submittedName>
        <fullName evidence="5">Substrate-binding domain-containing protein</fullName>
    </submittedName>
</protein>
<dbReference type="SUPFAM" id="SSF53822">
    <property type="entry name" value="Periplasmic binding protein-like I"/>
    <property type="match status" value="1"/>
</dbReference>
<reference evidence="5" key="1">
    <citation type="submission" date="2021-04" db="EMBL/GenBank/DDBJ databases">
        <authorList>
            <person name="Yoon J."/>
        </authorList>
    </citation>
    <scope>NUCLEOTIDE SEQUENCE</scope>
    <source>
        <strain evidence="5">KMU-90</strain>
    </source>
</reference>
<accession>A0A8J7WKW6</accession>
<name>A0A8J7WKW6_9RHOB</name>
<organism evidence="5 6">
    <name type="scientific">Thetidibacter halocola</name>
    <dbReference type="NCBI Taxonomy" id="2827239"/>
    <lineage>
        <taxon>Bacteria</taxon>
        <taxon>Pseudomonadati</taxon>
        <taxon>Pseudomonadota</taxon>
        <taxon>Alphaproteobacteria</taxon>
        <taxon>Rhodobacterales</taxon>
        <taxon>Roseobacteraceae</taxon>
        <taxon>Thetidibacter</taxon>
    </lineage>
</organism>
<evidence type="ECO:0000256" key="3">
    <source>
        <dbReference type="ARBA" id="ARBA00023163"/>
    </source>
</evidence>
<evidence type="ECO:0000259" key="4">
    <source>
        <dbReference type="Pfam" id="PF13377"/>
    </source>
</evidence>
<dbReference type="InterPro" id="IPR046335">
    <property type="entry name" value="LacI/GalR-like_sensor"/>
</dbReference>
<evidence type="ECO:0000256" key="2">
    <source>
        <dbReference type="ARBA" id="ARBA00023125"/>
    </source>
</evidence>
<evidence type="ECO:0000313" key="5">
    <source>
        <dbReference type="EMBL" id="MBS0126879.1"/>
    </source>
</evidence>
<sequence>MLWVGDLTYAATWQGFLQPGRDVSVIGLDGIEDAGGATPPLTTMGVSPLELGRKLARTLLNRIEDPNMPPTVFELTAGLVTSDTTGAAPLPKRQLVLGHSRRSCRTRVRVGLGAGDLRQIDWSIERKLRSRSRPLALDPRRTVRQV</sequence>
<dbReference type="GO" id="GO:0003677">
    <property type="term" value="F:DNA binding"/>
    <property type="evidence" value="ECO:0007669"/>
    <property type="project" value="UniProtKB-KW"/>
</dbReference>
<dbReference type="EMBL" id="JAGTUU010000015">
    <property type="protein sequence ID" value="MBS0126879.1"/>
    <property type="molecule type" value="Genomic_DNA"/>
</dbReference>
<comment type="caution">
    <text evidence="5">The sequence shown here is derived from an EMBL/GenBank/DDBJ whole genome shotgun (WGS) entry which is preliminary data.</text>
</comment>
<keyword evidence="2" id="KW-0238">DNA-binding</keyword>
<dbReference type="Gene3D" id="3.40.50.2300">
    <property type="match status" value="2"/>
</dbReference>
<keyword evidence="1" id="KW-0805">Transcription regulation</keyword>